<evidence type="ECO:0000256" key="1">
    <source>
        <dbReference type="ARBA" id="ARBA00004377"/>
    </source>
</evidence>
<dbReference type="EMBL" id="JBDPZC010000005">
    <property type="protein sequence ID" value="MEO3713437.1"/>
    <property type="molecule type" value="Genomic_DNA"/>
</dbReference>
<name>A0ABV0GEH2_9BURK</name>
<evidence type="ECO:0000256" key="5">
    <source>
        <dbReference type="ARBA" id="ARBA00022519"/>
    </source>
</evidence>
<evidence type="ECO:0000256" key="7">
    <source>
        <dbReference type="ARBA" id="ARBA00022989"/>
    </source>
</evidence>
<evidence type="ECO:0000259" key="11">
    <source>
        <dbReference type="Pfam" id="PF12019"/>
    </source>
</evidence>
<dbReference type="SUPFAM" id="SSF54523">
    <property type="entry name" value="Pili subunits"/>
    <property type="match status" value="1"/>
</dbReference>
<protein>
    <recommendedName>
        <fullName evidence="2">Type II secretion system protein H</fullName>
    </recommendedName>
    <alternativeName>
        <fullName evidence="10">General secretion pathway protein H</fullName>
    </alternativeName>
</protein>
<evidence type="ECO:0000256" key="3">
    <source>
        <dbReference type="ARBA" id="ARBA00022475"/>
    </source>
</evidence>
<sequence length="164" mass="17532">MAVLGVLGQIAWPALQSAVLRRRLETLAVDFAHDLQLARSLALSGEQALRLSVKRVPGGTCYVLHLAPHDRCVCSATGAHCEADAPPIRYRWIASSSGTRLMANVPGVTLHPGEGFVTSAGTFRIEQSATGRGIWYLLSPAGRVRACAREWEPSALPPCLPPLA</sequence>
<keyword evidence="6" id="KW-0812">Transmembrane</keyword>
<keyword evidence="13" id="KW-1185">Reference proteome</keyword>
<accession>A0ABV0GEH2</accession>
<organism evidence="12 13">
    <name type="scientific">Roseateles flavus</name>
    <dbReference type="NCBI Taxonomy" id="3149041"/>
    <lineage>
        <taxon>Bacteria</taxon>
        <taxon>Pseudomonadati</taxon>
        <taxon>Pseudomonadota</taxon>
        <taxon>Betaproteobacteria</taxon>
        <taxon>Burkholderiales</taxon>
        <taxon>Sphaerotilaceae</taxon>
        <taxon>Roseateles</taxon>
    </lineage>
</organism>
<evidence type="ECO:0000256" key="9">
    <source>
        <dbReference type="ARBA" id="ARBA00025772"/>
    </source>
</evidence>
<keyword evidence="3" id="KW-1003">Cell membrane</keyword>
<keyword evidence="4" id="KW-0488">Methylation</keyword>
<evidence type="ECO:0000313" key="12">
    <source>
        <dbReference type="EMBL" id="MEO3713437.1"/>
    </source>
</evidence>
<keyword evidence="8" id="KW-0472">Membrane</keyword>
<dbReference type="RefSeq" id="WP_347609890.1">
    <property type="nucleotide sequence ID" value="NZ_JBDPZC010000005.1"/>
</dbReference>
<feature type="domain" description="General secretion pathway GspH" evidence="11">
    <location>
        <begin position="30"/>
        <end position="132"/>
    </location>
</feature>
<evidence type="ECO:0000256" key="4">
    <source>
        <dbReference type="ARBA" id="ARBA00022481"/>
    </source>
</evidence>
<keyword evidence="5" id="KW-0997">Cell inner membrane</keyword>
<gene>
    <name evidence="12" type="ORF">ABDJ40_11745</name>
</gene>
<reference evidence="12 13" key="1">
    <citation type="submission" date="2024-05" db="EMBL/GenBank/DDBJ databases">
        <title>Roseateles sp. 2.12 16S ribosomal RNA gene Genome sequencing and assembly.</title>
        <authorList>
            <person name="Woo H."/>
        </authorList>
    </citation>
    <scope>NUCLEOTIDE SEQUENCE [LARGE SCALE GENOMIC DNA]</scope>
    <source>
        <strain evidence="12 13">2.12</strain>
    </source>
</reference>
<dbReference type="Pfam" id="PF12019">
    <property type="entry name" value="GspH"/>
    <property type="match status" value="1"/>
</dbReference>
<evidence type="ECO:0000256" key="6">
    <source>
        <dbReference type="ARBA" id="ARBA00022692"/>
    </source>
</evidence>
<comment type="caution">
    <text evidence="12">The sequence shown here is derived from an EMBL/GenBank/DDBJ whole genome shotgun (WGS) entry which is preliminary data.</text>
</comment>
<keyword evidence="7" id="KW-1133">Transmembrane helix</keyword>
<evidence type="ECO:0000256" key="8">
    <source>
        <dbReference type="ARBA" id="ARBA00023136"/>
    </source>
</evidence>
<dbReference type="InterPro" id="IPR022346">
    <property type="entry name" value="T2SS_GspH"/>
</dbReference>
<evidence type="ECO:0000313" key="13">
    <source>
        <dbReference type="Proteomes" id="UP001462640"/>
    </source>
</evidence>
<comment type="similarity">
    <text evidence="9">Belongs to the GSP H family.</text>
</comment>
<comment type="subcellular location">
    <subcellularLocation>
        <location evidence="1">Cell inner membrane</location>
        <topology evidence="1">Single-pass membrane protein</topology>
    </subcellularLocation>
</comment>
<evidence type="ECO:0000256" key="10">
    <source>
        <dbReference type="ARBA" id="ARBA00030775"/>
    </source>
</evidence>
<proteinExistence type="inferred from homology"/>
<dbReference type="InterPro" id="IPR045584">
    <property type="entry name" value="Pilin-like"/>
</dbReference>
<dbReference type="Proteomes" id="UP001462640">
    <property type="component" value="Unassembled WGS sequence"/>
</dbReference>
<evidence type="ECO:0000256" key="2">
    <source>
        <dbReference type="ARBA" id="ARBA00021549"/>
    </source>
</evidence>